<accession>R3WBG7</accession>
<evidence type="ECO:0000313" key="9">
    <source>
        <dbReference type="EMBL" id="EOL45271.1"/>
    </source>
</evidence>
<dbReference type="PANTHER" id="PTHR33799">
    <property type="entry name" value="PTS PERMEASE-RELATED-RELATED"/>
    <property type="match status" value="1"/>
</dbReference>
<dbReference type="HOGENOM" id="CLU_123235_1_2_9"/>
<protein>
    <submittedName>
        <fullName evidence="9">PTS system, mannose/fructose/sorbose family, IIA component</fullName>
    </submittedName>
</protein>
<keyword evidence="10" id="KW-1185">Reference proteome</keyword>
<keyword evidence="2" id="KW-0813">Transport</keyword>
<name>R3WBG7_9ENTE</name>
<evidence type="ECO:0000256" key="4">
    <source>
        <dbReference type="ARBA" id="ARBA00022597"/>
    </source>
</evidence>
<organism evidence="9 10">
    <name type="scientific">Enterococcus phoeniculicola ATCC BAA-412</name>
    <dbReference type="NCBI Taxonomy" id="1158610"/>
    <lineage>
        <taxon>Bacteria</taxon>
        <taxon>Bacillati</taxon>
        <taxon>Bacillota</taxon>
        <taxon>Bacilli</taxon>
        <taxon>Lactobacillales</taxon>
        <taxon>Enterococcaceae</taxon>
        <taxon>Enterococcus</taxon>
    </lineage>
</organism>
<dbReference type="PROSITE" id="PS51096">
    <property type="entry name" value="PTS_EIIA_TYPE_4"/>
    <property type="match status" value="1"/>
</dbReference>
<feature type="domain" description="PTS EIIA type-4" evidence="8">
    <location>
        <begin position="3"/>
        <end position="128"/>
    </location>
</feature>
<dbReference type="InterPro" id="IPR051471">
    <property type="entry name" value="Bacterial_PTS_sugar_comp"/>
</dbReference>
<dbReference type="STRING" id="154621.RV11_GL000788"/>
<evidence type="ECO:0000256" key="3">
    <source>
        <dbReference type="ARBA" id="ARBA00022490"/>
    </source>
</evidence>
<keyword evidence="4" id="KW-0762">Sugar transport</keyword>
<dbReference type="SUPFAM" id="SSF53062">
    <property type="entry name" value="PTS system fructose IIA component-like"/>
    <property type="match status" value="1"/>
</dbReference>
<gene>
    <name evidence="9" type="ORF">UC3_01161</name>
</gene>
<evidence type="ECO:0000259" key="8">
    <source>
        <dbReference type="PROSITE" id="PS51096"/>
    </source>
</evidence>
<sequence length="141" mass="15733">MGEFAVLLISHGYYAKEALESAEMIVGKQQNTQVVSVTPEKDLQTVLDEVNMNYEQLDTSSGLLILADILGGTPSNVAGNLVLSKKNVHAVTGFNLPMLLELFLNRENSMETVIEKIHKVYKTSFNDLNRVLTKEEEVNEY</sequence>
<dbReference type="InterPro" id="IPR004701">
    <property type="entry name" value="PTS_EIIA_man-typ"/>
</dbReference>
<evidence type="ECO:0000256" key="2">
    <source>
        <dbReference type="ARBA" id="ARBA00022448"/>
    </source>
</evidence>
<dbReference type="eggNOG" id="COG2893">
    <property type="taxonomic scope" value="Bacteria"/>
</dbReference>
<dbReference type="InterPro" id="IPR036662">
    <property type="entry name" value="PTS_EIIA_man-typ_sf"/>
</dbReference>
<dbReference type="GO" id="GO:0005737">
    <property type="term" value="C:cytoplasm"/>
    <property type="evidence" value="ECO:0007669"/>
    <property type="project" value="UniProtKB-SubCell"/>
</dbReference>
<reference evidence="9 10" key="1">
    <citation type="submission" date="2013-02" db="EMBL/GenBank/DDBJ databases">
        <title>The Genome Sequence of Enterococcus phoeniculicola BAA-412.</title>
        <authorList>
            <consortium name="The Broad Institute Genome Sequencing Platform"/>
            <consortium name="The Broad Institute Genome Sequencing Center for Infectious Disease"/>
            <person name="Earl A.M."/>
            <person name="Gilmore M.S."/>
            <person name="Lebreton F."/>
            <person name="Walker B."/>
            <person name="Young S.K."/>
            <person name="Zeng Q."/>
            <person name="Gargeya S."/>
            <person name="Fitzgerald M."/>
            <person name="Haas B."/>
            <person name="Abouelleil A."/>
            <person name="Alvarado L."/>
            <person name="Arachchi H.M."/>
            <person name="Berlin A.M."/>
            <person name="Chapman S.B."/>
            <person name="Dewar J."/>
            <person name="Goldberg J."/>
            <person name="Griggs A."/>
            <person name="Gujja S."/>
            <person name="Hansen M."/>
            <person name="Howarth C."/>
            <person name="Imamovic A."/>
            <person name="Larimer J."/>
            <person name="McCowan C."/>
            <person name="Murphy C."/>
            <person name="Neiman D."/>
            <person name="Pearson M."/>
            <person name="Priest M."/>
            <person name="Roberts A."/>
            <person name="Saif S."/>
            <person name="Shea T."/>
            <person name="Sisk P."/>
            <person name="Sykes S."/>
            <person name="Wortman J."/>
            <person name="Nusbaum C."/>
            <person name="Birren B."/>
        </authorList>
    </citation>
    <scope>NUCLEOTIDE SEQUENCE [LARGE SCALE GENOMIC DNA]</scope>
    <source>
        <strain evidence="9 10">ATCC BAA-412</strain>
    </source>
</reference>
<comment type="subcellular location">
    <subcellularLocation>
        <location evidence="1">Cytoplasm</location>
    </subcellularLocation>
</comment>
<dbReference type="GO" id="GO:0016020">
    <property type="term" value="C:membrane"/>
    <property type="evidence" value="ECO:0007669"/>
    <property type="project" value="InterPro"/>
</dbReference>
<dbReference type="Gene3D" id="3.40.50.510">
    <property type="entry name" value="Phosphotransferase system, mannose-type IIA component"/>
    <property type="match status" value="1"/>
</dbReference>
<dbReference type="Pfam" id="PF03610">
    <property type="entry name" value="EIIA-man"/>
    <property type="match status" value="1"/>
</dbReference>
<dbReference type="InterPro" id="IPR033887">
    <property type="entry name" value="PTS_IIA_man"/>
</dbReference>
<evidence type="ECO:0000256" key="5">
    <source>
        <dbReference type="ARBA" id="ARBA00022679"/>
    </source>
</evidence>
<keyword evidence="7" id="KW-0418">Kinase</keyword>
<keyword evidence="5" id="KW-0808">Transferase</keyword>
<evidence type="ECO:0000256" key="1">
    <source>
        <dbReference type="ARBA" id="ARBA00004496"/>
    </source>
</evidence>
<dbReference type="GO" id="GO:0009401">
    <property type="term" value="P:phosphoenolpyruvate-dependent sugar phosphotransferase system"/>
    <property type="evidence" value="ECO:0007669"/>
    <property type="project" value="UniProtKB-KW"/>
</dbReference>
<dbReference type="PANTHER" id="PTHR33799:SF1">
    <property type="entry name" value="PTS SYSTEM MANNOSE-SPECIFIC EIIAB COMPONENT-RELATED"/>
    <property type="match status" value="1"/>
</dbReference>
<evidence type="ECO:0000313" key="10">
    <source>
        <dbReference type="Proteomes" id="UP000013785"/>
    </source>
</evidence>
<comment type="caution">
    <text evidence="9">The sequence shown here is derived from an EMBL/GenBank/DDBJ whole genome shotgun (WGS) entry which is preliminary data.</text>
</comment>
<dbReference type="CDD" id="cd00006">
    <property type="entry name" value="PTS_IIA_man"/>
    <property type="match status" value="1"/>
</dbReference>
<evidence type="ECO:0000256" key="6">
    <source>
        <dbReference type="ARBA" id="ARBA00022683"/>
    </source>
</evidence>
<evidence type="ECO:0000256" key="7">
    <source>
        <dbReference type="ARBA" id="ARBA00022777"/>
    </source>
</evidence>
<keyword evidence="6" id="KW-0598">Phosphotransferase system</keyword>
<dbReference type="AlphaFoldDB" id="R3WBG7"/>
<dbReference type="PATRIC" id="fig|1158610.3.peg.1135"/>
<keyword evidence="3" id="KW-0963">Cytoplasm</keyword>
<dbReference type="EMBL" id="AJAT01000012">
    <property type="protein sequence ID" value="EOL45271.1"/>
    <property type="molecule type" value="Genomic_DNA"/>
</dbReference>
<dbReference type="RefSeq" id="WP_010767829.1">
    <property type="nucleotide sequence ID" value="NZ_ASWE01000003.1"/>
</dbReference>
<dbReference type="Proteomes" id="UP000013785">
    <property type="component" value="Unassembled WGS sequence"/>
</dbReference>
<proteinExistence type="predicted"/>
<dbReference type="OrthoDB" id="9799827at2"/>
<dbReference type="GO" id="GO:0016301">
    <property type="term" value="F:kinase activity"/>
    <property type="evidence" value="ECO:0007669"/>
    <property type="project" value="UniProtKB-KW"/>
</dbReference>